<dbReference type="EMBL" id="KZ613965">
    <property type="protein sequence ID" value="PMD30791.1"/>
    <property type="molecule type" value="Genomic_DNA"/>
</dbReference>
<dbReference type="Proteomes" id="UP000235786">
    <property type="component" value="Unassembled WGS sequence"/>
</dbReference>
<evidence type="ECO:0000256" key="1">
    <source>
        <dbReference type="SAM" id="Phobius"/>
    </source>
</evidence>
<feature type="transmembrane region" description="Helical" evidence="1">
    <location>
        <begin position="21"/>
        <end position="44"/>
    </location>
</feature>
<sequence>MESIYSSFMSGDSATKTHNRLSLLLGLQFFVMIPRTWVAFIQIIDLMFSHLNGFGVLAVFLNLIGNLVLVVLLLVEMHKRAVGTLSEEMFYKLQTGKTAWVVGGWIVLLGVYKGQLVEMDVLDWRVWSSLLVDLIYMTPFVGASVLVVKQRREEGITLL</sequence>
<dbReference type="OrthoDB" id="3539128at2759"/>
<evidence type="ECO:0000313" key="2">
    <source>
        <dbReference type="EMBL" id="PMD30791.1"/>
    </source>
</evidence>
<keyword evidence="1" id="KW-1133">Transmembrane helix</keyword>
<proteinExistence type="predicted"/>
<keyword evidence="1" id="KW-0472">Membrane</keyword>
<reference evidence="2 3" key="1">
    <citation type="submission" date="2016-04" db="EMBL/GenBank/DDBJ databases">
        <title>A degradative enzymes factory behind the ericoid mycorrhizal symbiosis.</title>
        <authorList>
            <consortium name="DOE Joint Genome Institute"/>
            <person name="Martino E."/>
            <person name="Morin E."/>
            <person name="Grelet G."/>
            <person name="Kuo A."/>
            <person name="Kohler A."/>
            <person name="Daghino S."/>
            <person name="Barry K."/>
            <person name="Choi C."/>
            <person name="Cichocki N."/>
            <person name="Clum A."/>
            <person name="Copeland A."/>
            <person name="Hainaut M."/>
            <person name="Haridas S."/>
            <person name="Labutti K."/>
            <person name="Lindquist E."/>
            <person name="Lipzen A."/>
            <person name="Khouja H.-R."/>
            <person name="Murat C."/>
            <person name="Ohm R."/>
            <person name="Olson A."/>
            <person name="Spatafora J."/>
            <person name="Veneault-Fourrey C."/>
            <person name="Henrissat B."/>
            <person name="Grigoriev I."/>
            <person name="Martin F."/>
            <person name="Perotto S."/>
        </authorList>
    </citation>
    <scope>NUCLEOTIDE SEQUENCE [LARGE SCALE GENOMIC DNA]</scope>
    <source>
        <strain evidence="2 3">F</strain>
    </source>
</reference>
<feature type="transmembrane region" description="Helical" evidence="1">
    <location>
        <begin position="126"/>
        <end position="148"/>
    </location>
</feature>
<organism evidence="2 3">
    <name type="scientific">Hyaloscypha variabilis (strain UAMH 11265 / GT02V1 / F)</name>
    <name type="common">Meliniomyces variabilis</name>
    <dbReference type="NCBI Taxonomy" id="1149755"/>
    <lineage>
        <taxon>Eukaryota</taxon>
        <taxon>Fungi</taxon>
        <taxon>Dikarya</taxon>
        <taxon>Ascomycota</taxon>
        <taxon>Pezizomycotina</taxon>
        <taxon>Leotiomycetes</taxon>
        <taxon>Helotiales</taxon>
        <taxon>Hyaloscyphaceae</taxon>
        <taxon>Hyaloscypha</taxon>
        <taxon>Hyaloscypha variabilis</taxon>
    </lineage>
</organism>
<dbReference type="AlphaFoldDB" id="A0A2J6QX10"/>
<evidence type="ECO:0000313" key="3">
    <source>
        <dbReference type="Proteomes" id="UP000235786"/>
    </source>
</evidence>
<protein>
    <submittedName>
        <fullName evidence="2">Uncharacterized protein</fullName>
    </submittedName>
</protein>
<gene>
    <name evidence="2" type="ORF">L207DRAFT_641362</name>
</gene>
<name>A0A2J6QX10_HYAVF</name>
<accession>A0A2J6QX10</accession>
<keyword evidence="3" id="KW-1185">Reference proteome</keyword>
<feature type="transmembrane region" description="Helical" evidence="1">
    <location>
        <begin position="96"/>
        <end position="114"/>
    </location>
</feature>
<keyword evidence="1" id="KW-0812">Transmembrane</keyword>
<feature type="transmembrane region" description="Helical" evidence="1">
    <location>
        <begin position="56"/>
        <end position="75"/>
    </location>
</feature>